<protein>
    <submittedName>
        <fullName evidence="2">Uncharacterized protein</fullName>
    </submittedName>
</protein>
<dbReference type="Proteomes" id="UP000298061">
    <property type="component" value="Unassembled WGS sequence"/>
</dbReference>
<feature type="compositionally biased region" description="Basic residues" evidence="1">
    <location>
        <begin position="163"/>
        <end position="174"/>
    </location>
</feature>
<evidence type="ECO:0000256" key="1">
    <source>
        <dbReference type="SAM" id="MobiDB-lite"/>
    </source>
</evidence>
<evidence type="ECO:0000313" key="3">
    <source>
        <dbReference type="Proteomes" id="UP000298061"/>
    </source>
</evidence>
<proteinExistence type="predicted"/>
<dbReference type="OrthoDB" id="2587968at2759"/>
<gene>
    <name evidence="2" type="ORF">EWM64_g1872</name>
</gene>
<accession>A0A4Z0A790</accession>
<evidence type="ECO:0000313" key="2">
    <source>
        <dbReference type="EMBL" id="TFY82144.1"/>
    </source>
</evidence>
<organism evidence="2 3">
    <name type="scientific">Hericium alpestre</name>
    <dbReference type="NCBI Taxonomy" id="135208"/>
    <lineage>
        <taxon>Eukaryota</taxon>
        <taxon>Fungi</taxon>
        <taxon>Dikarya</taxon>
        <taxon>Basidiomycota</taxon>
        <taxon>Agaricomycotina</taxon>
        <taxon>Agaricomycetes</taxon>
        <taxon>Russulales</taxon>
        <taxon>Hericiaceae</taxon>
        <taxon>Hericium</taxon>
    </lineage>
</organism>
<name>A0A4Z0A790_9AGAM</name>
<dbReference type="AlphaFoldDB" id="A0A4Z0A790"/>
<dbReference type="EMBL" id="SFCI01000138">
    <property type="protein sequence ID" value="TFY82144.1"/>
    <property type="molecule type" value="Genomic_DNA"/>
</dbReference>
<reference evidence="2 3" key="1">
    <citation type="submission" date="2019-02" db="EMBL/GenBank/DDBJ databases">
        <title>Genome sequencing of the rare red list fungi Hericium alpestre (H. flagellum).</title>
        <authorList>
            <person name="Buettner E."/>
            <person name="Kellner H."/>
        </authorList>
    </citation>
    <scope>NUCLEOTIDE SEQUENCE [LARGE SCALE GENOMIC DNA]</scope>
    <source>
        <strain evidence="2 3">DSM 108284</strain>
    </source>
</reference>
<sequence length="197" mass="21676">MNLYPYMRQATSEARAIVRSIISSSPTPLSTRDIFSAAVKIPAKSASTKNSKFITDKMALAPYPDHPIRSMGYLKHTVLPDLAAAKEIEKVHVKLDGSHAEAEQQPAPTSKSSAKHATHAPSRAAGDAWLWKLKTSQPPPSKAPKPEDPLVEAAGVNEDYGHLNKRRQRARKEKVRNDFSWMKEVRKAKSEGIADAS</sequence>
<feature type="region of interest" description="Disordered" evidence="1">
    <location>
        <begin position="96"/>
        <end position="174"/>
    </location>
</feature>
<comment type="caution">
    <text evidence="2">The sequence shown here is derived from an EMBL/GenBank/DDBJ whole genome shotgun (WGS) entry which is preliminary data.</text>
</comment>
<keyword evidence="3" id="KW-1185">Reference proteome</keyword>